<evidence type="ECO:0000313" key="3">
    <source>
        <dbReference type="Proteomes" id="UP000215559"/>
    </source>
</evidence>
<proteinExistence type="predicted"/>
<name>A0A235BRI5_UNCW3</name>
<evidence type="ECO:0000256" key="1">
    <source>
        <dbReference type="SAM" id="MobiDB-lite"/>
    </source>
</evidence>
<feature type="compositionally biased region" description="Basic residues" evidence="1">
    <location>
        <begin position="41"/>
        <end position="60"/>
    </location>
</feature>
<dbReference type="Proteomes" id="UP000215559">
    <property type="component" value="Unassembled WGS sequence"/>
</dbReference>
<dbReference type="AlphaFoldDB" id="A0A235BRI5"/>
<sequence>MEILSKVVEKGKAVPILMVIKGVDTAMKEYGKQQQQARKEAGKRKQQRMRKVRKWATRWH</sequence>
<feature type="region of interest" description="Disordered" evidence="1">
    <location>
        <begin position="34"/>
        <end position="60"/>
    </location>
</feature>
<organism evidence="2 3">
    <name type="scientific">candidate division WOR-3 bacterium JGI_Cruoil_03_51_56</name>
    <dbReference type="NCBI Taxonomy" id="1973747"/>
    <lineage>
        <taxon>Bacteria</taxon>
        <taxon>Bacteria division WOR-3</taxon>
    </lineage>
</organism>
<accession>A0A235BRI5</accession>
<evidence type="ECO:0000313" key="2">
    <source>
        <dbReference type="EMBL" id="OYD14165.1"/>
    </source>
</evidence>
<gene>
    <name evidence="2" type="ORF">CH330_09145</name>
</gene>
<reference evidence="2 3" key="1">
    <citation type="submission" date="2017-07" db="EMBL/GenBank/DDBJ databases">
        <title>Recovery of genomes from metagenomes via a dereplication, aggregation, and scoring strategy.</title>
        <authorList>
            <person name="Sieber C.M."/>
            <person name="Probst A.J."/>
            <person name="Sharrar A."/>
            <person name="Thomas B.C."/>
            <person name="Hess M."/>
            <person name="Tringe S.G."/>
            <person name="Banfield J.F."/>
        </authorList>
    </citation>
    <scope>NUCLEOTIDE SEQUENCE [LARGE SCALE GENOMIC DNA]</scope>
    <source>
        <strain evidence="2">JGI_Cruoil_03_51_56</strain>
    </source>
</reference>
<protein>
    <submittedName>
        <fullName evidence="2">Uncharacterized protein</fullName>
    </submittedName>
</protein>
<dbReference type="EMBL" id="NOZP01000176">
    <property type="protein sequence ID" value="OYD14165.1"/>
    <property type="molecule type" value="Genomic_DNA"/>
</dbReference>
<comment type="caution">
    <text evidence="2">The sequence shown here is derived from an EMBL/GenBank/DDBJ whole genome shotgun (WGS) entry which is preliminary data.</text>
</comment>